<sequence length="103" mass="11525">MPSIVQFHSVQPISFGKLRNIFNFMIDAIRSLLFIGRRYPGISTAGGIVRNDAGEGILWKVVNLANLACNSETSVILLKEQLQGEITGLIRIDYWGIPSIRFF</sequence>
<name>A0AAV6XQ77_9LAMI</name>
<keyword evidence="2" id="KW-1185">Reference proteome</keyword>
<evidence type="ECO:0000313" key="2">
    <source>
        <dbReference type="Proteomes" id="UP000826271"/>
    </source>
</evidence>
<dbReference type="EMBL" id="WHWC01000004">
    <property type="protein sequence ID" value="KAG8383600.1"/>
    <property type="molecule type" value="Genomic_DNA"/>
</dbReference>
<accession>A0AAV6XQ77</accession>
<reference evidence="1" key="1">
    <citation type="submission" date="2019-10" db="EMBL/GenBank/DDBJ databases">
        <authorList>
            <person name="Zhang R."/>
            <person name="Pan Y."/>
            <person name="Wang J."/>
            <person name="Ma R."/>
            <person name="Yu S."/>
        </authorList>
    </citation>
    <scope>NUCLEOTIDE SEQUENCE</scope>
    <source>
        <strain evidence="1">LA-IB0</strain>
        <tissue evidence="1">Leaf</tissue>
    </source>
</reference>
<comment type="caution">
    <text evidence="1">The sequence shown here is derived from an EMBL/GenBank/DDBJ whole genome shotgun (WGS) entry which is preliminary data.</text>
</comment>
<dbReference type="Proteomes" id="UP000826271">
    <property type="component" value="Unassembled WGS sequence"/>
</dbReference>
<protein>
    <submittedName>
        <fullName evidence="1">Uncharacterized protein</fullName>
    </submittedName>
</protein>
<organism evidence="1 2">
    <name type="scientific">Buddleja alternifolia</name>
    <dbReference type="NCBI Taxonomy" id="168488"/>
    <lineage>
        <taxon>Eukaryota</taxon>
        <taxon>Viridiplantae</taxon>
        <taxon>Streptophyta</taxon>
        <taxon>Embryophyta</taxon>
        <taxon>Tracheophyta</taxon>
        <taxon>Spermatophyta</taxon>
        <taxon>Magnoliopsida</taxon>
        <taxon>eudicotyledons</taxon>
        <taxon>Gunneridae</taxon>
        <taxon>Pentapetalae</taxon>
        <taxon>asterids</taxon>
        <taxon>lamiids</taxon>
        <taxon>Lamiales</taxon>
        <taxon>Scrophulariaceae</taxon>
        <taxon>Buddlejeae</taxon>
        <taxon>Buddleja</taxon>
    </lineage>
</organism>
<evidence type="ECO:0000313" key="1">
    <source>
        <dbReference type="EMBL" id="KAG8383600.1"/>
    </source>
</evidence>
<proteinExistence type="predicted"/>
<gene>
    <name evidence="1" type="ORF">BUALT_Bualt04G0030800</name>
</gene>
<dbReference type="AlphaFoldDB" id="A0AAV6XQ77"/>